<comment type="caution">
    <text evidence="2">The sequence shown here is derived from an EMBL/GenBank/DDBJ whole genome shotgun (WGS) entry which is preliminary data.</text>
</comment>
<dbReference type="GO" id="GO:0043164">
    <property type="term" value="P:Gram-negative-bacterium-type cell wall biogenesis"/>
    <property type="evidence" value="ECO:0007669"/>
    <property type="project" value="TreeGrafter"/>
</dbReference>
<dbReference type="PANTHER" id="PTHR30336">
    <property type="entry name" value="INNER MEMBRANE PROTEIN, PROBABLE PERMEASE"/>
    <property type="match status" value="1"/>
</dbReference>
<keyword evidence="3" id="KW-1185">Reference proteome</keyword>
<evidence type="ECO:0000259" key="1">
    <source>
        <dbReference type="Pfam" id="PF02698"/>
    </source>
</evidence>
<proteinExistence type="predicted"/>
<dbReference type="InterPro" id="IPR051599">
    <property type="entry name" value="Cell_Envelope_Assoc"/>
</dbReference>
<sequence>MPITWIVGLFLYSFWTKVPRLKNRAIKIAFILLILFTNNLIVNEAIRAWEISVTPIADLAPHDVAVVLTGVTDTEREPQDRVYFAKGADRILHPLQLYKIGKIKYFLISGGSGQLVNRNKNESEAEELASILKLAGVPDSVVVLENKSRNTHENALFSAKVLEKRFPGKSYLLVTSAFHMRRAKGCFEKANVPVTVFTTDFYSSGRKWTPDYWLLPSESALGKWSTLWHEWIGYISYWGAGYL</sequence>
<evidence type="ECO:0000313" key="3">
    <source>
        <dbReference type="Proteomes" id="UP001232063"/>
    </source>
</evidence>
<reference evidence="2" key="1">
    <citation type="submission" date="2023-05" db="EMBL/GenBank/DDBJ databases">
        <authorList>
            <person name="Zhang X."/>
        </authorList>
    </citation>
    <scope>NUCLEOTIDE SEQUENCE</scope>
    <source>
        <strain evidence="2">BD1B2-1</strain>
    </source>
</reference>
<dbReference type="CDD" id="cd06259">
    <property type="entry name" value="YdcF-like"/>
    <property type="match status" value="1"/>
</dbReference>
<dbReference type="Proteomes" id="UP001232063">
    <property type="component" value="Unassembled WGS sequence"/>
</dbReference>
<dbReference type="EMBL" id="JASJOU010000012">
    <property type="protein sequence ID" value="MDJ1504649.1"/>
    <property type="molecule type" value="Genomic_DNA"/>
</dbReference>
<dbReference type="InterPro" id="IPR014729">
    <property type="entry name" value="Rossmann-like_a/b/a_fold"/>
</dbReference>
<accession>A0AAE3RB14</accession>
<feature type="domain" description="DUF218" evidence="1">
    <location>
        <begin position="63"/>
        <end position="233"/>
    </location>
</feature>
<dbReference type="AlphaFoldDB" id="A0AAE3RB14"/>
<dbReference type="GO" id="GO:0000270">
    <property type="term" value="P:peptidoglycan metabolic process"/>
    <property type="evidence" value="ECO:0007669"/>
    <property type="project" value="TreeGrafter"/>
</dbReference>
<name>A0AAE3RB14_9BACT</name>
<dbReference type="Pfam" id="PF02698">
    <property type="entry name" value="DUF218"/>
    <property type="match status" value="1"/>
</dbReference>
<dbReference type="PANTHER" id="PTHR30336:SF4">
    <property type="entry name" value="ENVELOPE BIOGENESIS FACTOR ELYC"/>
    <property type="match status" value="1"/>
</dbReference>
<gene>
    <name evidence="2" type="ORF">QNI22_28570</name>
</gene>
<dbReference type="InterPro" id="IPR003848">
    <property type="entry name" value="DUF218"/>
</dbReference>
<protein>
    <submittedName>
        <fullName evidence="2">YdcF family protein</fullName>
    </submittedName>
</protein>
<evidence type="ECO:0000313" key="2">
    <source>
        <dbReference type="EMBL" id="MDJ1504649.1"/>
    </source>
</evidence>
<dbReference type="GO" id="GO:0005886">
    <property type="term" value="C:plasma membrane"/>
    <property type="evidence" value="ECO:0007669"/>
    <property type="project" value="TreeGrafter"/>
</dbReference>
<organism evidence="2 3">
    <name type="scientific">Xanthocytophaga agilis</name>
    <dbReference type="NCBI Taxonomy" id="3048010"/>
    <lineage>
        <taxon>Bacteria</taxon>
        <taxon>Pseudomonadati</taxon>
        <taxon>Bacteroidota</taxon>
        <taxon>Cytophagia</taxon>
        <taxon>Cytophagales</taxon>
        <taxon>Rhodocytophagaceae</taxon>
        <taxon>Xanthocytophaga</taxon>
    </lineage>
</organism>
<dbReference type="Gene3D" id="3.40.50.620">
    <property type="entry name" value="HUPs"/>
    <property type="match status" value="1"/>
</dbReference>